<sequence length="680" mass="76270">MFKVDRYEEEDSDHLEESKPIPISQIMREKKTKSKPPTTKPFVEVEEPKAKKIKTVSPLEKIDKEQIITETLSLTVDKEQSDIEDPDKEEYDSEEEGSISDSPSQKNEPSELIDIDDKIDNTGYLPVFQLFNEEAESETLKKQFKKSKMGLPEWLANPTTVSSQESLPLSDLSLNGILAPHLIKRCEKLNITELFAVQKAVIPLLARSKFSSLRFSPGDLCVSAPTGSGKTLAYVLPIVNRLLDRVVLRLRALIIVPTRDLMLQVKETFAFFCSGTNLRVGAFTKNSSLLQERQRLVENLKDPLMGGSSLVDILVTTPGRLMDHLKDTPNFSLQHLEFMVIDEADRLLSDNFSDWLPKVLAVLEQKPEFPLPRTVETNTIYRPLSLGGHGPTSVPGLSHDAVNRDITPSDPLHLFSHTAPQIQKLLFSATLTRNPGKIAALKLQQPKYIAIQGSEEGSSRYTTPSSLEESYLVGPSIYKPLLLLYLLTKYQVKSAIVFTRSVEASVRLNHFVSVYCGKVAQESGQHSAEALLALETAEICPGESLTNLKMANFSSDLSRPERQTILKKFKCGEINLLVCSDLIARGLDVEGVDAVINYDTPRFIKQYIHRVGRTARAGKAGRAITLLSPNEVAFFKKMHDKAERKKLLKQESIQKTKLDSWMPHYESSLQEVETILRQKN</sequence>
<organism evidence="1 2">
    <name type="scientific">Entomophthora muscae</name>
    <dbReference type="NCBI Taxonomy" id="34485"/>
    <lineage>
        <taxon>Eukaryota</taxon>
        <taxon>Fungi</taxon>
        <taxon>Fungi incertae sedis</taxon>
        <taxon>Zoopagomycota</taxon>
        <taxon>Entomophthoromycotina</taxon>
        <taxon>Entomophthoromycetes</taxon>
        <taxon>Entomophthorales</taxon>
        <taxon>Entomophthoraceae</taxon>
        <taxon>Entomophthora</taxon>
    </lineage>
</organism>
<reference evidence="1" key="1">
    <citation type="submission" date="2022-04" db="EMBL/GenBank/DDBJ databases">
        <title>Genome of the entomopathogenic fungus Entomophthora muscae.</title>
        <authorList>
            <person name="Elya C."/>
            <person name="Lovett B.R."/>
            <person name="Lee E."/>
            <person name="Macias A.M."/>
            <person name="Hajek A.E."/>
            <person name="De Bivort B.L."/>
            <person name="Kasson M.T."/>
            <person name="De Fine Licht H.H."/>
            <person name="Stajich J.E."/>
        </authorList>
    </citation>
    <scope>NUCLEOTIDE SEQUENCE</scope>
    <source>
        <strain evidence="1">Berkeley</strain>
    </source>
</reference>
<proteinExistence type="predicted"/>
<name>A0ACC2S8W3_9FUNG</name>
<keyword evidence="2" id="KW-1185">Reference proteome</keyword>
<accession>A0ACC2S8W3</accession>
<comment type="caution">
    <text evidence="1">The sequence shown here is derived from an EMBL/GenBank/DDBJ whole genome shotgun (WGS) entry which is preliminary data.</text>
</comment>
<keyword evidence="1" id="KW-0067">ATP-binding</keyword>
<evidence type="ECO:0000313" key="1">
    <source>
        <dbReference type="EMBL" id="KAJ9058739.1"/>
    </source>
</evidence>
<evidence type="ECO:0000313" key="2">
    <source>
        <dbReference type="Proteomes" id="UP001165960"/>
    </source>
</evidence>
<protein>
    <submittedName>
        <fullName evidence="1">ATP-dependent RNA helicase dbp6</fullName>
        <ecNumber evidence="1">3.6.4.13</ecNumber>
    </submittedName>
</protein>
<dbReference type="Proteomes" id="UP001165960">
    <property type="component" value="Unassembled WGS sequence"/>
</dbReference>
<gene>
    <name evidence="1" type="primary">DBP6_3</name>
    <name evidence="1" type="ORF">DSO57_1009079</name>
</gene>
<dbReference type="EMBL" id="QTSX02005708">
    <property type="protein sequence ID" value="KAJ9058739.1"/>
    <property type="molecule type" value="Genomic_DNA"/>
</dbReference>
<keyword evidence="1" id="KW-0547">Nucleotide-binding</keyword>
<keyword evidence="1" id="KW-0378">Hydrolase</keyword>
<keyword evidence="1" id="KW-0347">Helicase</keyword>
<dbReference type="EC" id="3.6.4.13" evidence="1"/>